<feature type="transmembrane region" description="Helical" evidence="1">
    <location>
        <begin position="591"/>
        <end position="607"/>
    </location>
</feature>
<keyword evidence="3" id="KW-1185">Reference proteome</keyword>
<accession>A0A0V0TU74</accession>
<dbReference type="OrthoDB" id="5919288at2759"/>
<evidence type="ECO:0000256" key="1">
    <source>
        <dbReference type="SAM" id="Phobius"/>
    </source>
</evidence>
<keyword evidence="1" id="KW-0812">Transmembrane</keyword>
<feature type="transmembrane region" description="Helical" evidence="1">
    <location>
        <begin position="613"/>
        <end position="631"/>
    </location>
</feature>
<evidence type="ECO:0000313" key="2">
    <source>
        <dbReference type="EMBL" id="KRX42462.1"/>
    </source>
</evidence>
<feature type="transmembrane region" description="Helical" evidence="1">
    <location>
        <begin position="196"/>
        <end position="214"/>
    </location>
</feature>
<comment type="caution">
    <text evidence="2">The sequence shown here is derived from an EMBL/GenBank/DDBJ whole genome shotgun (WGS) entry which is preliminary data.</text>
</comment>
<dbReference type="EMBL" id="JYDJ01000144">
    <property type="protein sequence ID" value="KRX42462.1"/>
    <property type="molecule type" value="Genomic_DNA"/>
</dbReference>
<feature type="transmembrane region" description="Helical" evidence="1">
    <location>
        <begin position="336"/>
        <end position="361"/>
    </location>
</feature>
<name>A0A0V0TU74_9BILA</name>
<feature type="transmembrane region" description="Helical" evidence="1">
    <location>
        <begin position="563"/>
        <end position="579"/>
    </location>
</feature>
<protein>
    <submittedName>
        <fullName evidence="2">Uncharacterized protein</fullName>
    </submittedName>
</protein>
<keyword evidence="1" id="KW-1133">Transmembrane helix</keyword>
<feature type="transmembrane region" description="Helical" evidence="1">
    <location>
        <begin position="373"/>
        <end position="391"/>
    </location>
</feature>
<sequence>MQSKCCESARCQKIVEDFQYFLIVEKNNSINLQFNFQKRIRLKTIFLDHYENAEPVKLTNSIAFMSDLFVMQALMQRNDALSVINYQKNYNFYFTISSFHQIMNVSNVAEFRLENSTFVDEEKGRSDDKLKYLAILFGTVTLLTNGILFIMMLLKRPMKKIDKLTAVIAMGSAPLGLAYMISNIQKLVMRSAVRNITSLQCLMIAPQLTLYMFAEPVISYALLLMAMDSFIALMFMNSRWKVDDNNINFYLVLSVILPCICVITLWVVVYYNDRLCADCSIPVVLPQWFFVSFNSVLAFLGYLSVLLFSVAGVGFNLRKSTCTGVRLIQIRRQITILKQTAITVAFSFMIQTVPCTCSVWFAFNKGSPVINQYGWLVCNASYSLYAIYRILRAPAVRRQCQKWFCCKMDQPVASSMVKVVAYSAGEGNKHSSTLPENLCCRHTNNLRTRDIQFKKFKCTMTSYYCSLLSPVKMRICSEQSPFQPIVYENSDKTMHHLCIQGNFRHTYNLCMEYVTEAIKREEETFNINILQLVFGIICIISNGMLLHLFALRSAEKKAYSLQQGFYFGCMLNGFAYVGYLGRRFAVGKRVCFIRSIFCVILPPYSILFSISDIHMSVNIFFIALDCFIAVIKRKKMFFIVQSVIQHSWKICIFADICHSFLLIIQCLTKKELVLTYCWYYEIVCAMYFKIHLAFIALCDIFAIALYVASSIAILFSRSTYSCVRKIQIKRQIVVMKQIILMVLFAVFCQLIPYTFVLITQFFDLNKKYQWQIYMWTIQPVGLSIAPLCRLFTDSKLLSAMKNYNPLLSSVLKSKMKSSSSNHVMPLKLKCKVTPK</sequence>
<reference evidence="2 3" key="1">
    <citation type="submission" date="2015-01" db="EMBL/GenBank/DDBJ databases">
        <title>Evolution of Trichinella species and genotypes.</title>
        <authorList>
            <person name="Korhonen P.K."/>
            <person name="Edoardo P."/>
            <person name="Giuseppe L.R."/>
            <person name="Gasser R.B."/>
        </authorList>
    </citation>
    <scope>NUCLEOTIDE SEQUENCE [LARGE SCALE GENOMIC DNA]</scope>
    <source>
        <strain evidence="2">ISS417</strain>
    </source>
</reference>
<dbReference type="AlphaFoldDB" id="A0A0V0TU74"/>
<dbReference type="Gene3D" id="1.20.1070.10">
    <property type="entry name" value="Rhodopsin 7-helix transmembrane proteins"/>
    <property type="match status" value="1"/>
</dbReference>
<feature type="transmembrane region" description="Helical" evidence="1">
    <location>
        <begin position="166"/>
        <end position="184"/>
    </location>
</feature>
<evidence type="ECO:0000313" key="3">
    <source>
        <dbReference type="Proteomes" id="UP000055048"/>
    </source>
</evidence>
<dbReference type="Proteomes" id="UP000055048">
    <property type="component" value="Unassembled WGS sequence"/>
</dbReference>
<feature type="transmembrane region" description="Helical" evidence="1">
    <location>
        <begin position="220"/>
        <end position="237"/>
    </location>
</feature>
<organism evidence="2 3">
    <name type="scientific">Trichinella murrelli</name>
    <dbReference type="NCBI Taxonomy" id="144512"/>
    <lineage>
        <taxon>Eukaryota</taxon>
        <taxon>Metazoa</taxon>
        <taxon>Ecdysozoa</taxon>
        <taxon>Nematoda</taxon>
        <taxon>Enoplea</taxon>
        <taxon>Dorylaimia</taxon>
        <taxon>Trichinellida</taxon>
        <taxon>Trichinellidae</taxon>
        <taxon>Trichinella</taxon>
    </lineage>
</organism>
<feature type="transmembrane region" description="Helical" evidence="1">
    <location>
        <begin position="249"/>
        <end position="271"/>
    </location>
</feature>
<gene>
    <name evidence="2" type="ORF">T05_7273</name>
</gene>
<feature type="transmembrane region" description="Helical" evidence="1">
    <location>
        <begin position="770"/>
        <end position="791"/>
    </location>
</feature>
<feature type="transmembrane region" description="Helical" evidence="1">
    <location>
        <begin position="291"/>
        <end position="315"/>
    </location>
</feature>
<feature type="transmembrane region" description="Helical" evidence="1">
    <location>
        <begin position="690"/>
        <end position="716"/>
    </location>
</feature>
<feature type="transmembrane region" description="Helical" evidence="1">
    <location>
        <begin position="737"/>
        <end position="758"/>
    </location>
</feature>
<proteinExistence type="predicted"/>
<feature type="transmembrane region" description="Helical" evidence="1">
    <location>
        <begin position="529"/>
        <end position="551"/>
    </location>
</feature>
<keyword evidence="1" id="KW-0472">Membrane</keyword>
<feature type="transmembrane region" description="Helical" evidence="1">
    <location>
        <begin position="132"/>
        <end position="154"/>
    </location>
</feature>